<proteinExistence type="predicted"/>
<gene>
    <name evidence="1" type="ORF">A4U43_C07F26990</name>
</gene>
<sequence length="82" mass="8943">MPLLTTKIPRCPLLHLISIAFGGTIAVESRDQKLNQSADDLLALTKAESEDYSTLFTSRRTETRARASPVAVISFLPTLGAR</sequence>
<dbReference type="Proteomes" id="UP000243459">
    <property type="component" value="Chromosome 7"/>
</dbReference>
<keyword evidence="2" id="KW-1185">Reference proteome</keyword>
<organism evidence="1 2">
    <name type="scientific">Asparagus officinalis</name>
    <name type="common">Garden asparagus</name>
    <dbReference type="NCBI Taxonomy" id="4686"/>
    <lineage>
        <taxon>Eukaryota</taxon>
        <taxon>Viridiplantae</taxon>
        <taxon>Streptophyta</taxon>
        <taxon>Embryophyta</taxon>
        <taxon>Tracheophyta</taxon>
        <taxon>Spermatophyta</taxon>
        <taxon>Magnoliopsida</taxon>
        <taxon>Liliopsida</taxon>
        <taxon>Asparagales</taxon>
        <taxon>Asparagaceae</taxon>
        <taxon>Asparagoideae</taxon>
        <taxon>Asparagus</taxon>
    </lineage>
</organism>
<evidence type="ECO:0000313" key="1">
    <source>
        <dbReference type="EMBL" id="ONK64524.1"/>
    </source>
</evidence>
<name>A0A5P1EFA5_ASPOF</name>
<accession>A0A5P1EFA5</accession>
<evidence type="ECO:0000313" key="2">
    <source>
        <dbReference type="Proteomes" id="UP000243459"/>
    </source>
</evidence>
<reference evidence="2" key="1">
    <citation type="journal article" date="2017" name="Nat. Commun.">
        <title>The asparagus genome sheds light on the origin and evolution of a young Y chromosome.</title>
        <authorList>
            <person name="Harkess A."/>
            <person name="Zhou J."/>
            <person name="Xu C."/>
            <person name="Bowers J.E."/>
            <person name="Van der Hulst R."/>
            <person name="Ayyampalayam S."/>
            <person name="Mercati F."/>
            <person name="Riccardi P."/>
            <person name="McKain M.R."/>
            <person name="Kakrana A."/>
            <person name="Tang H."/>
            <person name="Ray J."/>
            <person name="Groenendijk J."/>
            <person name="Arikit S."/>
            <person name="Mathioni S.M."/>
            <person name="Nakano M."/>
            <person name="Shan H."/>
            <person name="Telgmann-Rauber A."/>
            <person name="Kanno A."/>
            <person name="Yue Z."/>
            <person name="Chen H."/>
            <person name="Li W."/>
            <person name="Chen Y."/>
            <person name="Xu X."/>
            <person name="Zhang Y."/>
            <person name="Luo S."/>
            <person name="Chen H."/>
            <person name="Gao J."/>
            <person name="Mao Z."/>
            <person name="Pires J.C."/>
            <person name="Luo M."/>
            <person name="Kudrna D."/>
            <person name="Wing R.A."/>
            <person name="Meyers B.C."/>
            <person name="Yi K."/>
            <person name="Kong H."/>
            <person name="Lavrijsen P."/>
            <person name="Sunseri F."/>
            <person name="Falavigna A."/>
            <person name="Ye Y."/>
            <person name="Leebens-Mack J.H."/>
            <person name="Chen G."/>
        </authorList>
    </citation>
    <scope>NUCLEOTIDE SEQUENCE [LARGE SCALE GENOMIC DNA]</scope>
    <source>
        <strain evidence="2">cv. DH0086</strain>
    </source>
</reference>
<protein>
    <submittedName>
        <fullName evidence="1">Uncharacterized protein</fullName>
    </submittedName>
</protein>
<dbReference type="EMBL" id="CM007387">
    <property type="protein sequence ID" value="ONK64524.1"/>
    <property type="molecule type" value="Genomic_DNA"/>
</dbReference>
<dbReference type="Gramene" id="ONK64524">
    <property type="protein sequence ID" value="ONK64524"/>
    <property type="gene ID" value="A4U43_C07F26990"/>
</dbReference>
<dbReference type="AlphaFoldDB" id="A0A5P1EFA5"/>